<dbReference type="Gene3D" id="3.40.50.300">
    <property type="entry name" value="P-loop containing nucleotide triphosphate hydrolases"/>
    <property type="match status" value="2"/>
</dbReference>
<dbReference type="GO" id="GO:0006289">
    <property type="term" value="P:nucleotide-excision repair"/>
    <property type="evidence" value="ECO:0007669"/>
    <property type="project" value="TreeGrafter"/>
</dbReference>
<dbReference type="CDD" id="cd18797">
    <property type="entry name" value="SF2_C_Hrq"/>
    <property type="match status" value="1"/>
</dbReference>
<dbReference type="PROSITE" id="PS51194">
    <property type="entry name" value="HELICASE_CTER"/>
    <property type="match status" value="1"/>
</dbReference>
<dbReference type="OrthoDB" id="18781at2759"/>
<evidence type="ECO:0000313" key="6">
    <source>
        <dbReference type="Proteomes" id="UP000182334"/>
    </source>
</evidence>
<dbReference type="AlphaFoldDB" id="A0A1L0GGG1"/>
<reference evidence="5 6" key="1">
    <citation type="submission" date="2016-10" db="EMBL/GenBank/DDBJ databases">
        <authorList>
            <person name="de Groot N.N."/>
        </authorList>
    </citation>
    <scope>NUCLEOTIDE SEQUENCE [LARGE SCALE GENOMIC DNA]</scope>
    <source>
        <strain evidence="5 6">CBS 141442</strain>
    </source>
</reference>
<gene>
    <name evidence="5" type="ORF">SAMEA4029010_CIC11G00000002644</name>
</gene>
<dbReference type="InterPro" id="IPR027417">
    <property type="entry name" value="P-loop_NTPase"/>
</dbReference>
<dbReference type="CDD" id="cd17923">
    <property type="entry name" value="DEXHc_Hrq1-like"/>
    <property type="match status" value="1"/>
</dbReference>
<dbReference type="InterPro" id="IPR001650">
    <property type="entry name" value="Helicase_C-like"/>
</dbReference>
<keyword evidence="2" id="KW-0067">ATP-binding</keyword>
<dbReference type="GO" id="GO:0043138">
    <property type="term" value="F:3'-5' DNA helicase activity"/>
    <property type="evidence" value="ECO:0007669"/>
    <property type="project" value="TreeGrafter"/>
</dbReference>
<dbReference type="Pfam" id="PF00270">
    <property type="entry name" value="DEAD"/>
    <property type="match status" value="1"/>
</dbReference>
<dbReference type="GO" id="GO:0005524">
    <property type="term" value="F:ATP binding"/>
    <property type="evidence" value="ECO:0007669"/>
    <property type="project" value="UniProtKB-KW"/>
</dbReference>
<keyword evidence="1" id="KW-0547">Nucleotide-binding</keyword>
<dbReference type="PROSITE" id="PS51192">
    <property type="entry name" value="HELICASE_ATP_BIND_1"/>
    <property type="match status" value="1"/>
</dbReference>
<evidence type="ECO:0000256" key="2">
    <source>
        <dbReference type="ARBA" id="ARBA00022840"/>
    </source>
</evidence>
<dbReference type="Pfam" id="PF22982">
    <property type="entry name" value="WHD_HRQ1"/>
    <property type="match status" value="1"/>
</dbReference>
<name>A0A1L0GGG1_9ASCO</name>
<evidence type="ECO:0000259" key="3">
    <source>
        <dbReference type="PROSITE" id="PS51192"/>
    </source>
</evidence>
<dbReference type="GO" id="GO:0003676">
    <property type="term" value="F:nucleic acid binding"/>
    <property type="evidence" value="ECO:0007669"/>
    <property type="project" value="InterPro"/>
</dbReference>
<dbReference type="Proteomes" id="UP000182334">
    <property type="component" value="Chromosome V"/>
</dbReference>
<evidence type="ECO:0000259" key="4">
    <source>
        <dbReference type="PROSITE" id="PS51194"/>
    </source>
</evidence>
<proteinExistence type="predicted"/>
<dbReference type="InterPro" id="IPR018973">
    <property type="entry name" value="MZB"/>
</dbReference>
<dbReference type="SMART" id="SM00490">
    <property type="entry name" value="HELICc"/>
    <property type="match status" value="1"/>
</dbReference>
<feature type="domain" description="Helicase C-terminal" evidence="4">
    <location>
        <begin position="583"/>
        <end position="746"/>
    </location>
</feature>
<accession>A0A1L0GGG1</accession>
<evidence type="ECO:0000256" key="1">
    <source>
        <dbReference type="ARBA" id="ARBA00022741"/>
    </source>
</evidence>
<dbReference type="Pfam" id="PF00271">
    <property type="entry name" value="Helicase_C"/>
    <property type="match status" value="1"/>
</dbReference>
<dbReference type="GO" id="GO:0036297">
    <property type="term" value="P:interstrand cross-link repair"/>
    <property type="evidence" value="ECO:0007669"/>
    <property type="project" value="TreeGrafter"/>
</dbReference>
<evidence type="ECO:0000313" key="5">
    <source>
        <dbReference type="EMBL" id="SGZ55357.1"/>
    </source>
</evidence>
<dbReference type="Pfam" id="PF09369">
    <property type="entry name" value="MZB"/>
    <property type="match status" value="1"/>
</dbReference>
<dbReference type="PANTHER" id="PTHR47957">
    <property type="entry name" value="ATP-DEPENDENT HELICASE HRQ1"/>
    <property type="match status" value="1"/>
</dbReference>
<protein>
    <submittedName>
        <fullName evidence="5">CIC11C00000002644</fullName>
    </submittedName>
</protein>
<dbReference type="InterPro" id="IPR011545">
    <property type="entry name" value="DEAD/DEAH_box_helicase_dom"/>
</dbReference>
<dbReference type="SMART" id="SM00487">
    <property type="entry name" value="DEXDc"/>
    <property type="match status" value="1"/>
</dbReference>
<dbReference type="GO" id="GO:0005634">
    <property type="term" value="C:nucleus"/>
    <property type="evidence" value="ECO:0007669"/>
    <property type="project" value="TreeGrafter"/>
</dbReference>
<dbReference type="PANTHER" id="PTHR47957:SF3">
    <property type="entry name" value="ATP-DEPENDENT HELICASE HRQ1"/>
    <property type="match status" value="1"/>
</dbReference>
<keyword evidence="6" id="KW-1185">Reference proteome</keyword>
<feature type="domain" description="Helicase ATP-binding" evidence="3">
    <location>
        <begin position="316"/>
        <end position="518"/>
    </location>
</feature>
<sequence>MDWPEPLVGLFGKFRLINTHLTFLSSFSRHTIPTFDHLQKLNNDISMLDLAMIKFLLPPGDVSFEYVDENQVMLNEKVRFSWDRGYSQNQPKTVDDAYEAINRQEEPKHEKQLLIFEFTDIRTQGIGAIIKGKDVDNRKRQKREMKDNLFNTDYPEFFLETTKLTMDQLTQEQLQAIIKGRNNTFTACVEKFLLDFTQEDIDEGVPFKTLVESTVKTVPEPSHLSDPVDMMAVRQSDSVLTADKPEMEEMMNVLKEKPLFRDQILVSATLTAPRPAKLELLDHNLIHPDLVEALWQFKGIDAVDGGLYLHQAQALRAITDHKKHVIVSTSTSSGKSLIYQIPILNDILNDIDAGINGKCRTATAMFIFPTKALAQDQKRHLTELISHLPTKNRKITVDTYDGDTASKDRGRIRNHADIIFTNPDAIHAAILPNHNMDTSLEPRGWEEFLRNLKYVVMDELHVYKGTFGVHVSYVMTRLNRLISLLTYDTIPLYISCSATIKNPESHFRTVCAIPDSGVVEHIHEDGSPSTEKKLVVWEPPVLMNKKGQRDIPQKKLALATSVETTIKSPYLPRESIIGELAKILVHLLCKLPSIKVIVFCPIRQVCELLIKEVRSLIASHDHPEWTGLHEHDVMSYRGGYSKSDRRAIESKMFNGQLRAIVATNALELGIDLSDLDVVISCGFPGLKLNLHQQFGRAGRGKSSKGSLAILVCGGNPVDRFYLKNPHELCDKNSYEDLCVEGILDGSLNQLVMSMHLQCAAFEWPIDLEKDQKWFSPHGLPKMNAAFETLCKEKLNMDNRGTYRTDPRYLPWPSEKISLRAIELTNYAVVDITNNRNIVIEEVEELRTSFTLYEGGIFLHQGLPYLVKEFNPDEKYAKVERVKVTWITQQRDFSDVDPIEIELVKRLQPPNFERPSDIPVFFGKIQTTIIVFGYFKVSRKLEILEAVEVKNPPVILKSKGLWLDIPTSAIRAIQEKKLSPAGGIHAAQHAIMNVLPIFITGGATTNPNVRYTSNLGDAELATECKAPEKEFAQRQSKRKRPARLIFYDAKGGARGTGISAKTFEFIDDIVYTTYQRVLGCECEWGCPLCVSGSFCKENMLVMSKPAAIIILGTLLGYPVEELKEQVLDGPEENMPPLKVETITEEGRTVKFAPDVEIVEVRKATFPVSNIKKEDTSD</sequence>
<dbReference type="InterPro" id="IPR014001">
    <property type="entry name" value="Helicase_ATP-bd"/>
</dbReference>
<dbReference type="InterPro" id="IPR055227">
    <property type="entry name" value="HRQ1_WHD"/>
</dbReference>
<dbReference type="SUPFAM" id="SSF52540">
    <property type="entry name" value="P-loop containing nucleoside triphosphate hydrolases"/>
    <property type="match status" value="1"/>
</dbReference>
<organism evidence="5 6">
    <name type="scientific">Sungouiella intermedia</name>
    <dbReference type="NCBI Taxonomy" id="45354"/>
    <lineage>
        <taxon>Eukaryota</taxon>
        <taxon>Fungi</taxon>
        <taxon>Dikarya</taxon>
        <taxon>Ascomycota</taxon>
        <taxon>Saccharomycotina</taxon>
        <taxon>Pichiomycetes</taxon>
        <taxon>Metschnikowiaceae</taxon>
        <taxon>Sungouiella</taxon>
    </lineage>
</organism>
<dbReference type="EMBL" id="LT635760">
    <property type="protein sequence ID" value="SGZ55357.1"/>
    <property type="molecule type" value="Genomic_DNA"/>
</dbReference>